<gene>
    <name evidence="1" type="ORF">CFP56_025757</name>
</gene>
<proteinExistence type="predicted"/>
<accession>A0AAW0K2S6</accession>
<organism evidence="1 2">
    <name type="scientific">Quercus suber</name>
    <name type="common">Cork oak</name>
    <dbReference type="NCBI Taxonomy" id="58331"/>
    <lineage>
        <taxon>Eukaryota</taxon>
        <taxon>Viridiplantae</taxon>
        <taxon>Streptophyta</taxon>
        <taxon>Embryophyta</taxon>
        <taxon>Tracheophyta</taxon>
        <taxon>Spermatophyta</taxon>
        <taxon>Magnoliopsida</taxon>
        <taxon>eudicotyledons</taxon>
        <taxon>Gunneridae</taxon>
        <taxon>Pentapetalae</taxon>
        <taxon>rosids</taxon>
        <taxon>fabids</taxon>
        <taxon>Fagales</taxon>
        <taxon>Fagaceae</taxon>
        <taxon>Quercus</taxon>
    </lineage>
</organism>
<evidence type="ECO:0000313" key="1">
    <source>
        <dbReference type="EMBL" id="KAK7833160.1"/>
    </source>
</evidence>
<comment type="caution">
    <text evidence="1">The sequence shown here is derived from an EMBL/GenBank/DDBJ whole genome shotgun (WGS) entry which is preliminary data.</text>
</comment>
<dbReference type="AlphaFoldDB" id="A0AAW0K2S6"/>
<dbReference type="PANTHER" id="PTHR33710">
    <property type="entry name" value="BNAC02G09200D PROTEIN"/>
    <property type="match status" value="1"/>
</dbReference>
<dbReference type="Proteomes" id="UP000237347">
    <property type="component" value="Unassembled WGS sequence"/>
</dbReference>
<dbReference type="PANTHER" id="PTHR33710:SF71">
    <property type="entry name" value="ENDONUCLEASE_EXONUCLEASE_PHOSPHATASE DOMAIN-CONTAINING PROTEIN"/>
    <property type="match status" value="1"/>
</dbReference>
<sequence>MDLGYLGPKFTWSRHFVNGSSIWERLDTGLATNDWFMKFPRSRDYHLQSDSSNHGPILLVLAPLDLPPKKKPFLFEEMWLSHPSCEETVQAAWYFTFGSDLSREILPKVEKCGSDLSRWNGDVFGSVRQKLNRKQNLLALAESKGSRAKI</sequence>
<protein>
    <recommendedName>
        <fullName evidence="3">Endonuclease/exonuclease/phosphatase</fullName>
    </recommendedName>
</protein>
<evidence type="ECO:0008006" key="3">
    <source>
        <dbReference type="Google" id="ProtNLM"/>
    </source>
</evidence>
<evidence type="ECO:0000313" key="2">
    <source>
        <dbReference type="Proteomes" id="UP000237347"/>
    </source>
</evidence>
<name>A0AAW0K2S6_QUESU</name>
<dbReference type="EMBL" id="PKMF04000410">
    <property type="protein sequence ID" value="KAK7833160.1"/>
    <property type="molecule type" value="Genomic_DNA"/>
</dbReference>
<keyword evidence="2" id="KW-1185">Reference proteome</keyword>
<reference evidence="1 2" key="1">
    <citation type="journal article" date="2018" name="Sci. Data">
        <title>The draft genome sequence of cork oak.</title>
        <authorList>
            <person name="Ramos A.M."/>
            <person name="Usie A."/>
            <person name="Barbosa P."/>
            <person name="Barros P.M."/>
            <person name="Capote T."/>
            <person name="Chaves I."/>
            <person name="Simoes F."/>
            <person name="Abreu I."/>
            <person name="Carrasquinho I."/>
            <person name="Faro C."/>
            <person name="Guimaraes J.B."/>
            <person name="Mendonca D."/>
            <person name="Nobrega F."/>
            <person name="Rodrigues L."/>
            <person name="Saibo N.J.M."/>
            <person name="Varela M.C."/>
            <person name="Egas C."/>
            <person name="Matos J."/>
            <person name="Miguel C.M."/>
            <person name="Oliveira M.M."/>
            <person name="Ricardo C.P."/>
            <person name="Goncalves S."/>
        </authorList>
    </citation>
    <scope>NUCLEOTIDE SEQUENCE [LARGE SCALE GENOMIC DNA]</scope>
    <source>
        <strain evidence="2">cv. HL8</strain>
    </source>
</reference>